<dbReference type="EMBL" id="MBUA01000012">
    <property type="protein sequence ID" value="MBC6491346.1"/>
    <property type="molecule type" value="Genomic_DNA"/>
</dbReference>
<dbReference type="RefSeq" id="WP_187256646.1">
    <property type="nucleotide sequence ID" value="NZ_JBHULF010000014.1"/>
</dbReference>
<evidence type="ECO:0000256" key="1">
    <source>
        <dbReference type="ARBA" id="ARBA00004442"/>
    </source>
</evidence>
<keyword evidence="4" id="KW-0472">Membrane</keyword>
<keyword evidence="5" id="KW-0998">Cell outer membrane</keyword>
<proteinExistence type="inferred from homology"/>
<keyword evidence="3" id="KW-0732">Signal</keyword>
<keyword evidence="9" id="KW-1185">Reference proteome</keyword>
<feature type="domain" description="RagB/SusD" evidence="6">
    <location>
        <begin position="310"/>
        <end position="604"/>
    </location>
</feature>
<evidence type="ECO:0000259" key="6">
    <source>
        <dbReference type="Pfam" id="PF07980"/>
    </source>
</evidence>
<gene>
    <name evidence="8" type="ORF">BC349_09905</name>
</gene>
<evidence type="ECO:0000313" key="8">
    <source>
        <dbReference type="EMBL" id="MBC6491346.1"/>
    </source>
</evidence>
<evidence type="ECO:0000256" key="4">
    <source>
        <dbReference type="ARBA" id="ARBA00023136"/>
    </source>
</evidence>
<comment type="caution">
    <text evidence="8">The sequence shown here is derived from an EMBL/GenBank/DDBJ whole genome shotgun (WGS) entry which is preliminary data.</text>
</comment>
<dbReference type="Pfam" id="PF07980">
    <property type="entry name" value="SusD_RagB"/>
    <property type="match status" value="1"/>
</dbReference>
<evidence type="ECO:0008006" key="10">
    <source>
        <dbReference type="Google" id="ProtNLM"/>
    </source>
</evidence>
<dbReference type="InterPro" id="IPR011990">
    <property type="entry name" value="TPR-like_helical_dom_sf"/>
</dbReference>
<dbReference type="Proteomes" id="UP000765802">
    <property type="component" value="Unassembled WGS sequence"/>
</dbReference>
<feature type="domain" description="SusD-like N-terminal" evidence="7">
    <location>
        <begin position="26"/>
        <end position="201"/>
    </location>
</feature>
<dbReference type="SUPFAM" id="SSF48452">
    <property type="entry name" value="TPR-like"/>
    <property type="match status" value="1"/>
</dbReference>
<dbReference type="PROSITE" id="PS51257">
    <property type="entry name" value="PROKAR_LIPOPROTEIN"/>
    <property type="match status" value="1"/>
</dbReference>
<accession>A0ABR7M9P2</accession>
<dbReference type="Gene3D" id="1.25.40.390">
    <property type="match status" value="1"/>
</dbReference>
<evidence type="ECO:0000313" key="9">
    <source>
        <dbReference type="Proteomes" id="UP000765802"/>
    </source>
</evidence>
<evidence type="ECO:0000256" key="3">
    <source>
        <dbReference type="ARBA" id="ARBA00022729"/>
    </source>
</evidence>
<protein>
    <recommendedName>
        <fullName evidence="10">Starch-binding associating with outer membrane</fullName>
    </recommendedName>
</protein>
<name>A0ABR7M9P2_9BACT</name>
<comment type="similarity">
    <text evidence="2">Belongs to the SusD family.</text>
</comment>
<comment type="subcellular location">
    <subcellularLocation>
        <location evidence="1">Cell outer membrane</location>
    </subcellularLocation>
</comment>
<reference evidence="8 9" key="1">
    <citation type="submission" date="2016-07" db="EMBL/GenBank/DDBJ databases">
        <title>Genome analysis of Flavihumibacter stibioxidans YS-17.</title>
        <authorList>
            <person name="Shi K."/>
            <person name="Han Y."/>
            <person name="Wang G."/>
        </authorList>
    </citation>
    <scope>NUCLEOTIDE SEQUENCE [LARGE SCALE GENOMIC DNA]</scope>
    <source>
        <strain evidence="8 9">YS-17</strain>
    </source>
</reference>
<dbReference type="InterPro" id="IPR033985">
    <property type="entry name" value="SusD-like_N"/>
</dbReference>
<sequence>MTQSFKRYIVAGLVCSLVAATGCKKDFLDTVPDNITTLDNVFTNRVMSEQWLARIYSRIPDPWNQPYTTQWTAMTDEADYTWLALSMNNGALTPDGSAGYWNAYYEAIRQSGIFLKNIDKNEEMLGLPNGAELVRQYKGEARFLRAYYYFQLMKIYGPVVLLGEEPGDVTTDYQIPRSSWDECSGYVVSEMEKAKADVPEVHVTGGGAPDLVQTGRITKGVISAVQSQVLLFSASPLYNGNTDMADFKNPDGKPLLNSTFDKEKWKKAADAAKAVIDLNKWSLYQENNDDPFLAGYYSSRNLFWNGWKQEAIWTRASSNYWSEWERHCAPRNTQGNAWNGIGVFQELVDAYRMADGKGIKDGSSAYTEEGFASGKPGFYADNTSKMYVGREPRFYAHITFNGATVPVVAKSGQTYVGYFFTGNSGKQGAPRDWPKTGYTARKNLHPNTNFNPSVSVGRPAMLIRLAEIYLNYAEALNEYQPGHGDVLLYLNKVRTRAGLPALEAGLSQDEMREHIRTERRIELSFENHRYFDVRRWKVADQPEHHQGGAFYGMNMDKGTALGDVAFHQRTVALTKSAWDRRNYFWPVPQADIDRNKQLVQFPGY</sequence>
<dbReference type="Pfam" id="PF14322">
    <property type="entry name" value="SusD-like_3"/>
    <property type="match status" value="1"/>
</dbReference>
<evidence type="ECO:0000256" key="2">
    <source>
        <dbReference type="ARBA" id="ARBA00006275"/>
    </source>
</evidence>
<dbReference type="InterPro" id="IPR012944">
    <property type="entry name" value="SusD_RagB_dom"/>
</dbReference>
<evidence type="ECO:0000259" key="7">
    <source>
        <dbReference type="Pfam" id="PF14322"/>
    </source>
</evidence>
<evidence type="ECO:0000256" key="5">
    <source>
        <dbReference type="ARBA" id="ARBA00023237"/>
    </source>
</evidence>
<organism evidence="8 9">
    <name type="scientific">Flavihumibacter stibioxidans</name>
    <dbReference type="NCBI Taxonomy" id="1834163"/>
    <lineage>
        <taxon>Bacteria</taxon>
        <taxon>Pseudomonadati</taxon>
        <taxon>Bacteroidota</taxon>
        <taxon>Chitinophagia</taxon>
        <taxon>Chitinophagales</taxon>
        <taxon>Chitinophagaceae</taxon>
        <taxon>Flavihumibacter</taxon>
    </lineage>
</organism>